<dbReference type="InterPro" id="IPR001179">
    <property type="entry name" value="PPIase_FKBP_dom"/>
</dbReference>
<dbReference type="Pfam" id="PF00254">
    <property type="entry name" value="FKBP_C"/>
    <property type="match status" value="1"/>
</dbReference>
<feature type="compositionally biased region" description="Acidic residues" evidence="6">
    <location>
        <begin position="106"/>
        <end position="141"/>
    </location>
</feature>
<dbReference type="Proteomes" id="UP001227230">
    <property type="component" value="Chromosome 16"/>
</dbReference>
<comment type="catalytic activity">
    <reaction evidence="1 5">
        <text>[protein]-peptidylproline (omega=180) = [protein]-peptidylproline (omega=0)</text>
        <dbReference type="Rhea" id="RHEA:16237"/>
        <dbReference type="Rhea" id="RHEA-COMP:10747"/>
        <dbReference type="Rhea" id="RHEA-COMP:10748"/>
        <dbReference type="ChEBI" id="CHEBI:83833"/>
        <dbReference type="ChEBI" id="CHEBI:83834"/>
        <dbReference type="EC" id="5.2.1.8"/>
    </reaction>
</comment>
<keyword evidence="9" id="KW-1185">Reference proteome</keyword>
<feature type="compositionally biased region" description="Basic and acidic residues" evidence="6">
    <location>
        <begin position="304"/>
        <end position="326"/>
    </location>
</feature>
<accession>A0ABY9DJW8</accession>
<gene>
    <name evidence="8" type="ORF">VitviT2T_024846</name>
</gene>
<evidence type="ECO:0000256" key="3">
    <source>
        <dbReference type="ARBA" id="ARBA00023110"/>
    </source>
</evidence>
<organism evidence="8 9">
    <name type="scientific">Vitis vinifera</name>
    <name type="common">Grape</name>
    <dbReference type="NCBI Taxonomy" id="29760"/>
    <lineage>
        <taxon>Eukaryota</taxon>
        <taxon>Viridiplantae</taxon>
        <taxon>Streptophyta</taxon>
        <taxon>Embryophyta</taxon>
        <taxon>Tracheophyta</taxon>
        <taxon>Spermatophyta</taxon>
        <taxon>Magnoliopsida</taxon>
        <taxon>eudicotyledons</taxon>
        <taxon>Gunneridae</taxon>
        <taxon>Pentapetalae</taxon>
        <taxon>rosids</taxon>
        <taxon>Vitales</taxon>
        <taxon>Vitaceae</taxon>
        <taxon>Viteae</taxon>
        <taxon>Vitis</taxon>
    </lineage>
</organism>
<evidence type="ECO:0000256" key="5">
    <source>
        <dbReference type="PROSITE-ProRule" id="PRU00277"/>
    </source>
</evidence>
<dbReference type="InterPro" id="IPR023566">
    <property type="entry name" value="PPIase_Fpr3/Fpr4-like"/>
</dbReference>
<feature type="compositionally biased region" description="Basic residues" evidence="6">
    <location>
        <begin position="368"/>
        <end position="377"/>
    </location>
</feature>
<feature type="compositionally biased region" description="Basic and acidic residues" evidence="6">
    <location>
        <begin position="344"/>
        <end position="367"/>
    </location>
</feature>
<dbReference type="InterPro" id="IPR041232">
    <property type="entry name" value="NPL"/>
</dbReference>
<dbReference type="Pfam" id="PF17800">
    <property type="entry name" value="NPL"/>
    <property type="match status" value="1"/>
</dbReference>
<feature type="compositionally biased region" description="Basic and acidic residues" evidence="6">
    <location>
        <begin position="230"/>
        <end position="242"/>
    </location>
</feature>
<dbReference type="PIRSF" id="PIRSF001473">
    <property type="entry name" value="FK506-bp_FPR3"/>
    <property type="match status" value="1"/>
</dbReference>
<feature type="compositionally biased region" description="Polar residues" evidence="6">
    <location>
        <begin position="278"/>
        <end position="289"/>
    </location>
</feature>
<dbReference type="Gene3D" id="3.10.50.40">
    <property type="match status" value="1"/>
</dbReference>
<dbReference type="SUPFAM" id="SSF54534">
    <property type="entry name" value="FKBP-like"/>
    <property type="match status" value="1"/>
</dbReference>
<keyword evidence="4 5" id="KW-0413">Isomerase</keyword>
<dbReference type="PANTHER" id="PTHR43811:SF19">
    <property type="entry name" value="39 KDA FK506-BINDING NUCLEAR PROTEIN"/>
    <property type="match status" value="1"/>
</dbReference>
<dbReference type="EC" id="5.2.1.8" evidence="2 5"/>
<evidence type="ECO:0000313" key="9">
    <source>
        <dbReference type="Proteomes" id="UP001227230"/>
    </source>
</evidence>
<dbReference type="PANTHER" id="PTHR43811">
    <property type="entry name" value="FKBP-TYPE PEPTIDYL-PROLYL CIS-TRANS ISOMERASE FKPA"/>
    <property type="match status" value="1"/>
</dbReference>
<proteinExistence type="predicted"/>
<evidence type="ECO:0000256" key="4">
    <source>
        <dbReference type="ARBA" id="ARBA00023235"/>
    </source>
</evidence>
<name>A0ABY9DJW8_VITVI</name>
<dbReference type="Gene3D" id="2.60.120.340">
    <property type="entry name" value="Nucleoplasmin core domain"/>
    <property type="match status" value="1"/>
</dbReference>
<dbReference type="PROSITE" id="PS50059">
    <property type="entry name" value="FKBP_PPIASE"/>
    <property type="match status" value="1"/>
</dbReference>
<keyword evidence="3 5" id="KW-0697">Rotamase</keyword>
<feature type="region of interest" description="Disordered" evidence="6">
    <location>
        <begin position="106"/>
        <end position="385"/>
    </location>
</feature>
<dbReference type="InterPro" id="IPR046357">
    <property type="entry name" value="PPIase_dom_sf"/>
</dbReference>
<sequence length="525" mass="57991">MFWGIKVVPGEEHPLIPSDVLGTLHITQATLDTGPSKERSIVQCSVGDKEPIFLCSLSRGKVECCPLNLEFEGNESVAFSVIGPQSVYLSGYFRADSKDDDAEHYEIDSDGEDIAETDEDESSTYDTEDEYDDDFIDDSDFEMFPPSPVPNSGVVIEEIVEEEKLANGSNQSKRLKKPQLNESDENKDSQHQIVAKSGNGVQVLESEDEDGFPIAASHKSKSNDQNPASKAEEKTDKITTKEGKKKKAKDSGDHATGLKRKLNSVVQEDQPEREASQPFDSSKLSTEVVTENDVKRKKKKQQKERKANKAGIGDKSEVHMEDKTQSEEAETSNAHQVLPVANELDQKVNNEKSMDIVSDHDVDENHSEKKKKKKKKKSTGDVKKEQNITAVGDENRSIVEMEKKTEAKRSQVRTFGNGLVIEEVAMGKPDGKRASPGKKVSVHYIGKLKKNGKIFDSNVGRAPFKFRLGVGQVIKGWDVGVNGMRVGDKRRLTIPPSMGYGDQGAGKTIPPNSWLVFDVELVAVN</sequence>
<protein>
    <recommendedName>
        <fullName evidence="2 5">peptidylprolyl isomerase</fullName>
        <ecNumber evidence="2 5">5.2.1.8</ecNumber>
    </recommendedName>
</protein>
<evidence type="ECO:0000256" key="6">
    <source>
        <dbReference type="SAM" id="MobiDB-lite"/>
    </source>
</evidence>
<evidence type="ECO:0000256" key="2">
    <source>
        <dbReference type="ARBA" id="ARBA00013194"/>
    </source>
</evidence>
<reference evidence="8 9" key="1">
    <citation type="journal article" date="2023" name="Hortic Res">
        <title>The complete reference genome for grapevine (Vitis vinifera L.) genetics and breeding.</title>
        <authorList>
            <person name="Shi X."/>
            <person name="Cao S."/>
            <person name="Wang X."/>
            <person name="Huang S."/>
            <person name="Wang Y."/>
            <person name="Liu Z."/>
            <person name="Liu W."/>
            <person name="Leng X."/>
            <person name="Peng Y."/>
            <person name="Wang N."/>
            <person name="Wang Y."/>
            <person name="Ma Z."/>
            <person name="Xu X."/>
            <person name="Zhang F."/>
            <person name="Xue H."/>
            <person name="Zhong H."/>
            <person name="Wang Y."/>
            <person name="Zhang K."/>
            <person name="Velt A."/>
            <person name="Avia K."/>
            <person name="Holtgrawe D."/>
            <person name="Grimplet J."/>
            <person name="Matus J.T."/>
            <person name="Ware D."/>
            <person name="Wu X."/>
            <person name="Wang H."/>
            <person name="Liu C."/>
            <person name="Fang Y."/>
            <person name="Rustenholz C."/>
            <person name="Cheng Z."/>
            <person name="Xiao H."/>
            <person name="Zhou Y."/>
        </authorList>
    </citation>
    <scope>NUCLEOTIDE SEQUENCE [LARGE SCALE GENOMIC DNA]</scope>
    <source>
        <strain evidence="9">cv. Pinot noir / PN40024</strain>
        <tissue evidence="8">Leaf</tissue>
    </source>
</reference>
<dbReference type="EMBL" id="CP126663">
    <property type="protein sequence ID" value="WKA06974.1"/>
    <property type="molecule type" value="Genomic_DNA"/>
</dbReference>
<evidence type="ECO:0000256" key="1">
    <source>
        <dbReference type="ARBA" id="ARBA00000971"/>
    </source>
</evidence>
<feature type="domain" description="PPIase FKBP-type" evidence="7">
    <location>
        <begin position="437"/>
        <end position="525"/>
    </location>
</feature>
<evidence type="ECO:0000259" key="7">
    <source>
        <dbReference type="PROSITE" id="PS50059"/>
    </source>
</evidence>
<evidence type="ECO:0000313" key="8">
    <source>
        <dbReference type="EMBL" id="WKA06974.1"/>
    </source>
</evidence>